<feature type="compositionally biased region" description="Basic and acidic residues" evidence="1">
    <location>
        <begin position="95"/>
        <end position="107"/>
    </location>
</feature>
<protein>
    <submittedName>
        <fullName evidence="2">Uncharacterized protein</fullName>
    </submittedName>
</protein>
<name>A0A067QE06_9AGAM</name>
<feature type="region of interest" description="Disordered" evidence="1">
    <location>
        <begin position="303"/>
        <end position="339"/>
    </location>
</feature>
<feature type="compositionally biased region" description="Low complexity" evidence="1">
    <location>
        <begin position="496"/>
        <end position="516"/>
    </location>
</feature>
<feature type="compositionally biased region" description="Polar residues" evidence="1">
    <location>
        <begin position="67"/>
        <end position="80"/>
    </location>
</feature>
<dbReference type="Proteomes" id="UP000027265">
    <property type="component" value="Unassembled WGS sequence"/>
</dbReference>
<gene>
    <name evidence="2" type="ORF">JAAARDRAFT_31218</name>
</gene>
<dbReference type="AlphaFoldDB" id="A0A067QE06"/>
<keyword evidence="3" id="KW-1185">Reference proteome</keyword>
<feature type="compositionally biased region" description="Low complexity" evidence="1">
    <location>
        <begin position="571"/>
        <end position="581"/>
    </location>
</feature>
<feature type="compositionally biased region" description="Low complexity" evidence="1">
    <location>
        <begin position="184"/>
        <end position="205"/>
    </location>
</feature>
<feature type="compositionally biased region" description="Low complexity" evidence="1">
    <location>
        <begin position="323"/>
        <end position="335"/>
    </location>
</feature>
<feature type="compositionally biased region" description="Pro residues" evidence="1">
    <location>
        <begin position="527"/>
        <end position="539"/>
    </location>
</feature>
<reference evidence="3" key="1">
    <citation type="journal article" date="2014" name="Proc. Natl. Acad. Sci. U.S.A.">
        <title>Extensive sampling of basidiomycete genomes demonstrates inadequacy of the white-rot/brown-rot paradigm for wood decay fungi.</title>
        <authorList>
            <person name="Riley R."/>
            <person name="Salamov A.A."/>
            <person name="Brown D.W."/>
            <person name="Nagy L.G."/>
            <person name="Floudas D."/>
            <person name="Held B.W."/>
            <person name="Levasseur A."/>
            <person name="Lombard V."/>
            <person name="Morin E."/>
            <person name="Otillar R."/>
            <person name="Lindquist E.A."/>
            <person name="Sun H."/>
            <person name="LaButti K.M."/>
            <person name="Schmutz J."/>
            <person name="Jabbour D."/>
            <person name="Luo H."/>
            <person name="Baker S.E."/>
            <person name="Pisabarro A.G."/>
            <person name="Walton J.D."/>
            <person name="Blanchette R.A."/>
            <person name="Henrissat B."/>
            <person name="Martin F."/>
            <person name="Cullen D."/>
            <person name="Hibbett D.S."/>
            <person name="Grigoriev I.V."/>
        </authorList>
    </citation>
    <scope>NUCLEOTIDE SEQUENCE [LARGE SCALE GENOMIC DNA]</scope>
    <source>
        <strain evidence="3">MUCL 33604</strain>
    </source>
</reference>
<feature type="compositionally biased region" description="Polar residues" evidence="1">
    <location>
        <begin position="308"/>
        <end position="318"/>
    </location>
</feature>
<feature type="compositionally biased region" description="Acidic residues" evidence="1">
    <location>
        <begin position="607"/>
        <end position="617"/>
    </location>
</feature>
<dbReference type="OrthoDB" id="2693551at2759"/>
<dbReference type="EMBL" id="KL197712">
    <property type="protein sequence ID" value="KDQ61742.1"/>
    <property type="molecule type" value="Genomic_DNA"/>
</dbReference>
<dbReference type="InParanoid" id="A0A067QE06"/>
<dbReference type="STRING" id="933084.A0A067QE06"/>
<sequence length="672" mass="69981">MPSLKQKTQVKTAKGFVKGVKNSFRHIKQILQNIDHQPHARITSNPSSTASALVGAVSSVAVAPLTHPSSPRSRASSDTMAKSVASGDAHVVAKLGHEDGRLSEHTRSSSYSTAHTAVMDDEGPGSVRPPLSPSSEGSHLSSHHLPGDADPSLHASALGSEGHSTSRPLSPIASEKSVKEDGPSEGAVAQGASSVVGVESGTESVPPTEDHSSQEDLSETLVEESMVLPSHSANYPVHPYAVQEAVVADDGETVESVSSLPPIHDDSSASWLDFSSETPSETQTINEESLVPEPTIAVEPSLAVEESPISQASETATESPCLVDSSSVHSHSMSDTDTLEAEGVVVPSAVVMGSEEVVQGSSEAVEEVPVVGEVTDEELSVLPDIAGMSAEGEREGGEVEESATTEHSLDGDSVEVKAEPVAAVSDGPVEEIAEEAAAVPQSPDLTSDVVPAEPEPMVEAPASVVVADHPDSIVAQAPPPSDSQSLSHPELELELPHSLSTPSSSSPVLHSSTSETTTNEPMATAASPPPVLVEPPVPDPFLVDDLEDQSTPLPLEVTDSRQSVVAAEEISLAPTSSSLPSSPSPSPAVEFPSIDMNKSVPPTPADVSDDDEDEDEVPEIYVPALTHPTMFLPIPNVRPTSFGHLNWWLSHGRSSSSPSMYSYSSRPRVLSM</sequence>
<feature type="region of interest" description="Disordered" evidence="1">
    <location>
        <begin position="653"/>
        <end position="672"/>
    </location>
</feature>
<accession>A0A067QE06</accession>
<feature type="region of interest" description="Disordered" evidence="1">
    <location>
        <begin position="436"/>
        <end position="617"/>
    </location>
</feature>
<dbReference type="HOGENOM" id="CLU_408850_0_0_1"/>
<feature type="compositionally biased region" description="Low complexity" evidence="1">
    <location>
        <begin position="133"/>
        <end position="144"/>
    </location>
</feature>
<feature type="region of interest" description="Disordered" evidence="1">
    <location>
        <begin position="64"/>
        <end position="220"/>
    </location>
</feature>
<evidence type="ECO:0000313" key="2">
    <source>
        <dbReference type="EMBL" id="KDQ61742.1"/>
    </source>
</evidence>
<evidence type="ECO:0000256" key="1">
    <source>
        <dbReference type="SAM" id="MobiDB-lite"/>
    </source>
</evidence>
<proteinExistence type="predicted"/>
<feature type="region of interest" description="Disordered" evidence="1">
    <location>
        <begin position="389"/>
        <end position="412"/>
    </location>
</feature>
<organism evidence="2 3">
    <name type="scientific">Jaapia argillacea MUCL 33604</name>
    <dbReference type="NCBI Taxonomy" id="933084"/>
    <lineage>
        <taxon>Eukaryota</taxon>
        <taxon>Fungi</taxon>
        <taxon>Dikarya</taxon>
        <taxon>Basidiomycota</taxon>
        <taxon>Agaricomycotina</taxon>
        <taxon>Agaricomycetes</taxon>
        <taxon>Agaricomycetidae</taxon>
        <taxon>Jaapiales</taxon>
        <taxon>Jaapiaceae</taxon>
        <taxon>Jaapia</taxon>
    </lineage>
</organism>
<evidence type="ECO:0000313" key="3">
    <source>
        <dbReference type="Proteomes" id="UP000027265"/>
    </source>
</evidence>
<feature type="compositionally biased region" description="Low complexity" evidence="1">
    <location>
        <begin position="449"/>
        <end position="467"/>
    </location>
</feature>